<protein>
    <submittedName>
        <fullName evidence="2">Uncharacterized protein</fullName>
    </submittedName>
</protein>
<dbReference type="Proteomes" id="UP000236305">
    <property type="component" value="Unassembled WGS sequence"/>
</dbReference>
<feature type="chain" id="PRO_5041429506" evidence="1">
    <location>
        <begin position="26"/>
        <end position="69"/>
    </location>
</feature>
<evidence type="ECO:0000313" key="3">
    <source>
        <dbReference type="Proteomes" id="UP000236305"/>
    </source>
</evidence>
<evidence type="ECO:0000256" key="1">
    <source>
        <dbReference type="SAM" id="SignalP"/>
    </source>
</evidence>
<name>A0AA44WEF0_VERDA</name>
<feature type="signal peptide" evidence="1">
    <location>
        <begin position="1"/>
        <end position="25"/>
    </location>
</feature>
<proteinExistence type="predicted"/>
<evidence type="ECO:0000313" key="2">
    <source>
        <dbReference type="EMBL" id="PNH27972.1"/>
    </source>
</evidence>
<organism evidence="2 3">
    <name type="scientific">Verticillium dahliae</name>
    <name type="common">Verticillium wilt</name>
    <dbReference type="NCBI Taxonomy" id="27337"/>
    <lineage>
        <taxon>Eukaryota</taxon>
        <taxon>Fungi</taxon>
        <taxon>Dikarya</taxon>
        <taxon>Ascomycota</taxon>
        <taxon>Pezizomycotina</taxon>
        <taxon>Sordariomycetes</taxon>
        <taxon>Hypocreomycetidae</taxon>
        <taxon>Glomerellales</taxon>
        <taxon>Plectosphaerellaceae</taxon>
        <taxon>Verticillium</taxon>
    </lineage>
</organism>
<accession>A0AA44WEF0</accession>
<keyword evidence="1" id="KW-0732">Signal</keyword>
<sequence>MTSKSTRATLHCAFLGLWMSLTVRAEVAYDGIVKMCTDCTTAVVAIAKGWNRAAPYCDTSESLANRQCL</sequence>
<gene>
    <name evidence="2" type="ORF">BJF96_g8746</name>
</gene>
<reference evidence="2 3" key="1">
    <citation type="submission" date="2017-12" db="EMBL/GenBank/DDBJ databases">
        <title>Comparative genomics yields insights into virulence evolution of Verticillium dahliae.</title>
        <authorList>
            <person name="Fan R."/>
            <person name="Armitage A.D."/>
            <person name="Cascant-Lopez E."/>
            <person name="Sobczyk M."/>
            <person name="Cockerton H.M."/>
            <person name="Harrison R.J."/>
        </authorList>
    </citation>
    <scope>NUCLEOTIDE SEQUENCE [LARGE SCALE GENOMIC DNA]</scope>
    <source>
        <strain evidence="2 3">12008</strain>
    </source>
</reference>
<dbReference type="EMBL" id="MPSH01000039">
    <property type="protein sequence ID" value="PNH27972.1"/>
    <property type="molecule type" value="Genomic_DNA"/>
</dbReference>
<comment type="caution">
    <text evidence="2">The sequence shown here is derived from an EMBL/GenBank/DDBJ whole genome shotgun (WGS) entry which is preliminary data.</text>
</comment>
<dbReference type="AlphaFoldDB" id="A0AA44WEF0"/>